<dbReference type="EMBL" id="CP042910">
    <property type="protein sequence ID" value="QEG15125.1"/>
    <property type="molecule type" value="Genomic_DNA"/>
</dbReference>
<sequence>MQLITRRESTSFYESFSDLIFCTLVLFIILVMILSLSVNEQVESYAKEQQAITEKLEAQKAELALLERQASEERQRLSSMLGGTRFISHFGETYLYIVCDTISNPPRYWPVPSTYFNDIGINFINESNEDKQKRLSKIRENILKLTQNNRSYRAEELGLIARSFSFYETGELSRHKGLGVELIQTNAGLKVGRVFPSSPGEDAGLKQDDLITHIVGTPLNQNGLKILRSKTRNIESNETITLRVESQNQLPRNVILKPNFYRNAGRVNEIANSSFNSLASGIIDVDGKMKESLDLIKTFQSKRPDLILNQNEKELSEVIESVIHSLEIYFEVVERVDASEFRPFHIGSLPELNIYVSKEDESGLIAGMRLTADEILQLVRAIGGRGAVLNWIVKDNAPIPEWVKQKVLEPSGFRDKAPLN</sequence>
<keyword evidence="5" id="KW-1185">Reference proteome</keyword>
<feature type="transmembrane region" description="Helical" evidence="2">
    <location>
        <begin position="12"/>
        <end position="34"/>
    </location>
</feature>
<dbReference type="InterPro" id="IPR001478">
    <property type="entry name" value="PDZ"/>
</dbReference>
<dbReference type="SUPFAM" id="SSF50156">
    <property type="entry name" value="PDZ domain-like"/>
    <property type="match status" value="1"/>
</dbReference>
<protein>
    <recommendedName>
        <fullName evidence="3">PDZ domain-containing protein</fullName>
    </recommendedName>
</protein>
<dbReference type="RefSeq" id="WP_002646483.1">
    <property type="nucleotide sequence ID" value="NZ_CP042910.1"/>
</dbReference>
<dbReference type="GeneID" id="98645619"/>
<dbReference type="Gene3D" id="2.30.42.10">
    <property type="match status" value="1"/>
</dbReference>
<organism evidence="4 5">
    <name type="scientific">Gimesia maris</name>
    <dbReference type="NCBI Taxonomy" id="122"/>
    <lineage>
        <taxon>Bacteria</taxon>
        <taxon>Pseudomonadati</taxon>
        <taxon>Planctomycetota</taxon>
        <taxon>Planctomycetia</taxon>
        <taxon>Planctomycetales</taxon>
        <taxon>Planctomycetaceae</taxon>
        <taxon>Gimesia</taxon>
    </lineage>
</organism>
<feature type="domain" description="PDZ" evidence="3">
    <location>
        <begin position="176"/>
        <end position="248"/>
    </location>
</feature>
<evidence type="ECO:0000313" key="4">
    <source>
        <dbReference type="EMBL" id="QEG15125.1"/>
    </source>
</evidence>
<keyword evidence="2" id="KW-1133">Transmembrane helix</keyword>
<accession>A0ABX5YHG4</accession>
<evidence type="ECO:0000259" key="3">
    <source>
        <dbReference type="SMART" id="SM00228"/>
    </source>
</evidence>
<reference evidence="4 5" key="1">
    <citation type="submission" date="2019-08" db="EMBL/GenBank/DDBJ databases">
        <title>Deep-cultivation of Planctomycetes and their phenomic and genomic characterization uncovers novel biology.</title>
        <authorList>
            <person name="Wiegand S."/>
            <person name="Jogler M."/>
            <person name="Boedeker C."/>
            <person name="Pinto D."/>
            <person name="Vollmers J."/>
            <person name="Rivas-Marin E."/>
            <person name="Kohn T."/>
            <person name="Peeters S.H."/>
            <person name="Heuer A."/>
            <person name="Rast P."/>
            <person name="Oberbeckmann S."/>
            <person name="Bunk B."/>
            <person name="Jeske O."/>
            <person name="Meyerdierks A."/>
            <person name="Storesund J.E."/>
            <person name="Kallscheuer N."/>
            <person name="Luecker S."/>
            <person name="Lage O.M."/>
            <person name="Pohl T."/>
            <person name="Merkel B.J."/>
            <person name="Hornburger P."/>
            <person name="Mueller R.-W."/>
            <person name="Bruemmer F."/>
            <person name="Labrenz M."/>
            <person name="Spormann A.M."/>
            <person name="Op den Camp H."/>
            <person name="Overmann J."/>
            <person name="Amann R."/>
            <person name="Jetten M.S.M."/>
            <person name="Mascher T."/>
            <person name="Medema M.H."/>
            <person name="Devos D.P."/>
            <person name="Kaster A.-K."/>
            <person name="Ovreas L."/>
            <person name="Rohde M."/>
            <person name="Galperin M.Y."/>
            <person name="Jogler C."/>
        </authorList>
    </citation>
    <scope>NUCLEOTIDE SEQUENCE [LARGE SCALE GENOMIC DNA]</scope>
    <source>
        <strain evidence="4 5">DSM 8797</strain>
    </source>
</reference>
<evidence type="ECO:0000256" key="1">
    <source>
        <dbReference type="SAM" id="Coils"/>
    </source>
</evidence>
<evidence type="ECO:0000256" key="2">
    <source>
        <dbReference type="SAM" id="Phobius"/>
    </source>
</evidence>
<dbReference type="Proteomes" id="UP000322887">
    <property type="component" value="Chromosome"/>
</dbReference>
<keyword evidence="1" id="KW-0175">Coiled coil</keyword>
<keyword evidence="2" id="KW-0812">Transmembrane</keyword>
<feature type="coiled-coil region" evidence="1">
    <location>
        <begin position="121"/>
        <end position="155"/>
    </location>
</feature>
<feature type="coiled-coil region" evidence="1">
    <location>
        <begin position="42"/>
        <end position="76"/>
    </location>
</feature>
<proteinExistence type="predicted"/>
<name>A0ABX5YHG4_9PLAN</name>
<dbReference type="SMART" id="SM00228">
    <property type="entry name" value="PDZ"/>
    <property type="match status" value="1"/>
</dbReference>
<evidence type="ECO:0000313" key="5">
    <source>
        <dbReference type="Proteomes" id="UP000322887"/>
    </source>
</evidence>
<gene>
    <name evidence="4" type="ORF">GmarT_09630</name>
</gene>
<keyword evidence="2" id="KW-0472">Membrane</keyword>
<dbReference type="InterPro" id="IPR036034">
    <property type="entry name" value="PDZ_sf"/>
</dbReference>